<comment type="caution">
    <text evidence="5">The sequence shown here is derived from an EMBL/GenBank/DDBJ whole genome shotgun (WGS) entry which is preliminary data.</text>
</comment>
<evidence type="ECO:0000256" key="1">
    <source>
        <dbReference type="ARBA" id="ARBA00005336"/>
    </source>
</evidence>
<dbReference type="AlphaFoldDB" id="A0A4R8ME30"/>
<dbReference type="SMART" id="SM00758">
    <property type="entry name" value="PA14"/>
    <property type="match status" value="1"/>
</dbReference>
<reference evidence="5 6" key="1">
    <citation type="submission" date="2019-03" db="EMBL/GenBank/DDBJ databases">
        <title>Genomic Encyclopedia of Type Strains, Phase III (KMG-III): the genomes of soil and plant-associated and newly described type strains.</title>
        <authorList>
            <person name="Whitman W."/>
        </authorList>
    </citation>
    <scope>NUCLEOTIDE SEQUENCE [LARGE SCALE GENOMIC DNA]</scope>
    <source>
        <strain evidence="5 6">CECT 8301</strain>
    </source>
</reference>
<proteinExistence type="inferred from homology"/>
<dbReference type="SUPFAM" id="SSF56988">
    <property type="entry name" value="Anthrax protective antigen"/>
    <property type="match status" value="1"/>
</dbReference>
<dbReference type="Proteomes" id="UP000294824">
    <property type="component" value="Unassembled WGS sequence"/>
</dbReference>
<gene>
    <name evidence="5" type="ORF">DFQ06_0991</name>
</gene>
<evidence type="ECO:0000313" key="6">
    <source>
        <dbReference type="Proteomes" id="UP000294824"/>
    </source>
</evidence>
<dbReference type="SUPFAM" id="SSF52279">
    <property type="entry name" value="Beta-D-glucan exohydrolase, C-terminal domain"/>
    <property type="match status" value="1"/>
</dbReference>
<sequence>MKLVSIITLLILSSCASNTHNNNNNNNNIQKPKYNATPKYNEFFTPAMETAVENILKQMTLDEKLTMLQGDIDGHAPPSRGSAAVKRLGVGAMIFYNGPRGLQTSYKSTLFPTGIAQAASFKPELVNKIGAAISSELLEAGWDILEAPSINIIRDPLNGRNFEYYTEDPYLNAKVTSAFIIGGQGAGALNSAKHFIGNNKEQNRGQVNAVIDERALHEIYLPAFKAACEVGVLSIMTGANRVNGPHASDNPDIINILKEEWNWPGFLYTDWNGVQTSKEAFEAGLDLSMPGKVRSPFSVNKIKPIANASQTNLLALDDKVRRLLRGNYFAGKLPGSPAKPTVIVDYDKHHQLAFDAALASMVLVKNNNNILPISNKTNKIAVLGPMANKKFFKESGGSSGVRGVMYEISALQGLKKRFGDKVTNVPFSINELYKTIAAPNVYHIDKTGKKREGFLATYSGKHPNTDKKNIVYHNTPDINFNWEMASPDRDELSSDRYIAEFTGTLVPPTSGNYTIRIKGSQQVTLELDGKLVSNKMFIQRFRESTMRLESGKKYEIKLTFRKARGDGNIQLSWITPNSEQQLNDKLDRSVEAARNAEFVVLAVGLDHNTESEGMDRLSMGLQDYQDKLIERVIAVNPNTAIILYGGTPMAMPWFDKAPALVLPWYAGIENGNALASLLAGDNDFGGRMPITFPKKYEDSPAAPFRQNSAKNDTIEHHEGVFVGYRWYESKKIEPLIPFGAGLSYSTYSYGKPNIKIEGKNVTVSMTVKNTGNVEGIDVVQLYIHDQQSTFPRPLKELKGFQSIQLAPGESKDIVFHLDESAFSYFNPETHKWWLEPGTFDILLGQSSTKILRNVSITR</sequence>
<dbReference type="InterPro" id="IPR013783">
    <property type="entry name" value="Ig-like_fold"/>
</dbReference>
<dbReference type="Pfam" id="PF00933">
    <property type="entry name" value="Glyco_hydro_3"/>
    <property type="match status" value="1"/>
</dbReference>
<evidence type="ECO:0000256" key="3">
    <source>
        <dbReference type="SAM" id="SignalP"/>
    </source>
</evidence>
<keyword evidence="2" id="KW-0378">Hydrolase</keyword>
<keyword evidence="6" id="KW-1185">Reference proteome</keyword>
<dbReference type="EMBL" id="SORL01000007">
    <property type="protein sequence ID" value="TDY64090.1"/>
    <property type="molecule type" value="Genomic_DNA"/>
</dbReference>
<evidence type="ECO:0000256" key="2">
    <source>
        <dbReference type="ARBA" id="ARBA00022801"/>
    </source>
</evidence>
<dbReference type="Pfam" id="PF07691">
    <property type="entry name" value="PA14"/>
    <property type="match status" value="1"/>
</dbReference>
<dbReference type="InterPro" id="IPR017853">
    <property type="entry name" value="GH"/>
</dbReference>
<dbReference type="GO" id="GO:0005975">
    <property type="term" value="P:carbohydrate metabolic process"/>
    <property type="evidence" value="ECO:0007669"/>
    <property type="project" value="InterPro"/>
</dbReference>
<evidence type="ECO:0000313" key="5">
    <source>
        <dbReference type="EMBL" id="TDY64090.1"/>
    </source>
</evidence>
<feature type="chain" id="PRO_5020886556" evidence="3">
    <location>
        <begin position="20"/>
        <end position="858"/>
    </location>
</feature>
<organism evidence="5 6">
    <name type="scientific">Algibacter lectus</name>
    <dbReference type="NCBI Taxonomy" id="221126"/>
    <lineage>
        <taxon>Bacteria</taxon>
        <taxon>Pseudomonadati</taxon>
        <taxon>Bacteroidota</taxon>
        <taxon>Flavobacteriia</taxon>
        <taxon>Flavobacteriales</taxon>
        <taxon>Flavobacteriaceae</taxon>
        <taxon>Algibacter</taxon>
    </lineage>
</organism>
<feature type="signal peptide" evidence="3">
    <location>
        <begin position="1"/>
        <end position="19"/>
    </location>
</feature>
<dbReference type="PROSITE" id="PS51257">
    <property type="entry name" value="PROKAR_LIPOPROTEIN"/>
    <property type="match status" value="1"/>
</dbReference>
<protein>
    <submittedName>
        <fullName evidence="5">Beta-glucosidase</fullName>
    </submittedName>
</protein>
<dbReference type="SMART" id="SM01217">
    <property type="entry name" value="Fn3_like"/>
    <property type="match status" value="1"/>
</dbReference>
<feature type="domain" description="PA14" evidence="4">
    <location>
        <begin position="449"/>
        <end position="587"/>
    </location>
</feature>
<keyword evidence="3" id="KW-0732">Signal</keyword>
<dbReference type="InterPro" id="IPR001764">
    <property type="entry name" value="Glyco_hydro_3_N"/>
</dbReference>
<dbReference type="FunFam" id="2.60.40.10:FF:000495">
    <property type="entry name" value="Periplasmic beta-glucosidase"/>
    <property type="match status" value="1"/>
</dbReference>
<dbReference type="RefSeq" id="WP_133966286.1">
    <property type="nucleotide sequence ID" value="NZ_SORL01000007.1"/>
</dbReference>
<dbReference type="SUPFAM" id="SSF51445">
    <property type="entry name" value="(Trans)glycosidases"/>
    <property type="match status" value="1"/>
</dbReference>
<dbReference type="InterPro" id="IPR002772">
    <property type="entry name" value="Glyco_hydro_3_C"/>
</dbReference>
<dbReference type="Gene3D" id="3.20.20.300">
    <property type="entry name" value="Glycoside hydrolase, family 3, N-terminal domain"/>
    <property type="match status" value="1"/>
</dbReference>
<dbReference type="InterPro" id="IPR050288">
    <property type="entry name" value="Cellulose_deg_GH3"/>
</dbReference>
<dbReference type="InterPro" id="IPR036881">
    <property type="entry name" value="Glyco_hydro_3_C_sf"/>
</dbReference>
<dbReference type="GO" id="GO:0008422">
    <property type="term" value="F:beta-glucosidase activity"/>
    <property type="evidence" value="ECO:0007669"/>
    <property type="project" value="UniProtKB-ARBA"/>
</dbReference>
<dbReference type="Pfam" id="PF01915">
    <property type="entry name" value="Glyco_hydro_3_C"/>
    <property type="match status" value="1"/>
</dbReference>
<dbReference type="PANTHER" id="PTHR42715">
    <property type="entry name" value="BETA-GLUCOSIDASE"/>
    <property type="match status" value="1"/>
</dbReference>
<dbReference type="Gene3D" id="2.60.120.260">
    <property type="entry name" value="Galactose-binding domain-like"/>
    <property type="match status" value="1"/>
</dbReference>
<dbReference type="PROSITE" id="PS51820">
    <property type="entry name" value="PA14"/>
    <property type="match status" value="1"/>
</dbReference>
<dbReference type="InterPro" id="IPR036962">
    <property type="entry name" value="Glyco_hydro_3_N_sf"/>
</dbReference>
<dbReference type="PANTHER" id="PTHR42715:SF10">
    <property type="entry name" value="BETA-GLUCOSIDASE"/>
    <property type="match status" value="1"/>
</dbReference>
<dbReference type="PRINTS" id="PR00133">
    <property type="entry name" value="GLHYDRLASE3"/>
</dbReference>
<dbReference type="InterPro" id="IPR011658">
    <property type="entry name" value="PA14_dom"/>
</dbReference>
<dbReference type="InterPro" id="IPR026891">
    <property type="entry name" value="Fn3-like"/>
</dbReference>
<dbReference type="Gene3D" id="3.40.50.1700">
    <property type="entry name" value="Glycoside hydrolase family 3 C-terminal domain"/>
    <property type="match status" value="1"/>
</dbReference>
<name>A0A4R8ME30_9FLAO</name>
<evidence type="ECO:0000259" key="4">
    <source>
        <dbReference type="PROSITE" id="PS51820"/>
    </source>
</evidence>
<dbReference type="InterPro" id="IPR037524">
    <property type="entry name" value="PA14/GLEYA"/>
</dbReference>
<accession>A0A4R8ME30</accession>
<dbReference type="Gene3D" id="2.60.40.10">
    <property type="entry name" value="Immunoglobulins"/>
    <property type="match status" value="1"/>
</dbReference>
<comment type="similarity">
    <text evidence="1">Belongs to the glycosyl hydrolase 3 family.</text>
</comment>
<dbReference type="Pfam" id="PF14310">
    <property type="entry name" value="Fn3-like"/>
    <property type="match status" value="1"/>
</dbReference>